<keyword evidence="4" id="KW-0904">Protein phosphatase</keyword>
<proteinExistence type="inferred from homology"/>
<dbReference type="Proteomes" id="UP001470230">
    <property type="component" value="Unassembled WGS sequence"/>
</dbReference>
<evidence type="ECO:0000256" key="3">
    <source>
        <dbReference type="ARBA" id="ARBA00022801"/>
    </source>
</evidence>
<dbReference type="InterPro" id="IPR050341">
    <property type="entry name" value="PP1_catalytic_subunit"/>
</dbReference>
<organism evidence="10 11">
    <name type="scientific">Tritrichomonas musculus</name>
    <dbReference type="NCBI Taxonomy" id="1915356"/>
    <lineage>
        <taxon>Eukaryota</taxon>
        <taxon>Metamonada</taxon>
        <taxon>Parabasalia</taxon>
        <taxon>Tritrichomonadida</taxon>
        <taxon>Tritrichomonadidae</taxon>
        <taxon>Tritrichomonas</taxon>
    </lineage>
</organism>
<keyword evidence="11" id="KW-1185">Reference proteome</keyword>
<dbReference type="PANTHER" id="PTHR11668:SF300">
    <property type="entry name" value="SERINE_THREONINE-PROTEIN PHOSPHATASE"/>
    <property type="match status" value="1"/>
</dbReference>
<keyword evidence="5" id="KW-0464">Manganese</keyword>
<dbReference type="EMBL" id="JAPFFF010000009">
    <property type="protein sequence ID" value="KAK8882553.1"/>
    <property type="molecule type" value="Genomic_DNA"/>
</dbReference>
<comment type="cofactor">
    <cofactor evidence="1">
        <name>Mn(2+)</name>
        <dbReference type="ChEBI" id="CHEBI:29035"/>
    </cofactor>
</comment>
<dbReference type="Pfam" id="PF00149">
    <property type="entry name" value="Metallophos"/>
    <property type="match status" value="1"/>
</dbReference>
<sequence>MKNDKIRELIFSILLQLSKGGLTQLPCESVLSSLIDTAKTQLQEEPFCINLSGRFIVVGDLHGDIETLIRIFERMGYPPTSNYLFLGDFIDRGHYSIEVMTLLLSLKVLFPQSIYLLRGNHETRNISKSHGFYAECSRKMNKNIYKQFCSLFDQLPLVAVINNKVYCAHGGISKGAMDMCDVYLLQKPVGKIKDQIITDILWSDPSDLTEDFEESERGTGHVFGEKALDSFLKQNGYSTIIRGHQTCENGYDQPFENNKCWTVFSSADYCNNWNTAAVLVVEDDEVVDIIRFDPLTEEEKKRHRIILPEWLLEFDEPLPCPMESNVFIPNTFFDEFNLLIDPVAL</sequence>
<evidence type="ECO:0000256" key="2">
    <source>
        <dbReference type="ARBA" id="ARBA00022723"/>
    </source>
</evidence>
<evidence type="ECO:0000256" key="6">
    <source>
        <dbReference type="ARBA" id="ARBA00047761"/>
    </source>
</evidence>
<comment type="caution">
    <text evidence="10">The sequence shown here is derived from an EMBL/GenBank/DDBJ whole genome shotgun (WGS) entry which is preliminary data.</text>
</comment>
<dbReference type="PROSITE" id="PS00125">
    <property type="entry name" value="SER_THR_PHOSPHATASE"/>
    <property type="match status" value="1"/>
</dbReference>
<dbReference type="InterPro" id="IPR004843">
    <property type="entry name" value="Calcineurin-like_PHP"/>
</dbReference>
<comment type="catalytic activity">
    <reaction evidence="7 8">
        <text>O-phospho-L-threonyl-[protein] + H2O = L-threonyl-[protein] + phosphate</text>
        <dbReference type="Rhea" id="RHEA:47004"/>
        <dbReference type="Rhea" id="RHEA-COMP:11060"/>
        <dbReference type="Rhea" id="RHEA-COMP:11605"/>
        <dbReference type="ChEBI" id="CHEBI:15377"/>
        <dbReference type="ChEBI" id="CHEBI:30013"/>
        <dbReference type="ChEBI" id="CHEBI:43474"/>
        <dbReference type="ChEBI" id="CHEBI:61977"/>
        <dbReference type="EC" id="3.1.3.16"/>
    </reaction>
</comment>
<evidence type="ECO:0000256" key="7">
    <source>
        <dbReference type="ARBA" id="ARBA00048336"/>
    </source>
</evidence>
<comment type="similarity">
    <text evidence="8">Belongs to the PPP phosphatase family.</text>
</comment>
<evidence type="ECO:0000256" key="1">
    <source>
        <dbReference type="ARBA" id="ARBA00001936"/>
    </source>
</evidence>
<dbReference type="SMART" id="SM00156">
    <property type="entry name" value="PP2Ac"/>
    <property type="match status" value="1"/>
</dbReference>
<evidence type="ECO:0000256" key="8">
    <source>
        <dbReference type="RuleBase" id="RU004273"/>
    </source>
</evidence>
<evidence type="ECO:0000313" key="11">
    <source>
        <dbReference type="Proteomes" id="UP001470230"/>
    </source>
</evidence>
<gene>
    <name evidence="10" type="ORF">M9Y10_045195</name>
</gene>
<evidence type="ECO:0000256" key="4">
    <source>
        <dbReference type="ARBA" id="ARBA00022912"/>
    </source>
</evidence>
<accession>A0ABR2JVA9</accession>
<keyword evidence="3 8" id="KW-0378">Hydrolase</keyword>
<dbReference type="SUPFAM" id="SSF56300">
    <property type="entry name" value="Metallo-dependent phosphatases"/>
    <property type="match status" value="1"/>
</dbReference>
<dbReference type="Gene3D" id="3.60.21.10">
    <property type="match status" value="1"/>
</dbReference>
<evidence type="ECO:0000259" key="9">
    <source>
        <dbReference type="PROSITE" id="PS00125"/>
    </source>
</evidence>
<reference evidence="10 11" key="1">
    <citation type="submission" date="2024-04" db="EMBL/GenBank/DDBJ databases">
        <title>Tritrichomonas musculus Genome.</title>
        <authorList>
            <person name="Alves-Ferreira E."/>
            <person name="Grigg M."/>
            <person name="Lorenzi H."/>
            <person name="Galac M."/>
        </authorList>
    </citation>
    <scope>NUCLEOTIDE SEQUENCE [LARGE SCALE GENOMIC DNA]</scope>
    <source>
        <strain evidence="10 11">EAF2021</strain>
    </source>
</reference>
<name>A0ABR2JVA9_9EUKA</name>
<evidence type="ECO:0000256" key="5">
    <source>
        <dbReference type="ARBA" id="ARBA00023211"/>
    </source>
</evidence>
<dbReference type="InterPro" id="IPR006186">
    <property type="entry name" value="Ser/Thr-sp_prot-phosphatase"/>
</dbReference>
<dbReference type="PANTHER" id="PTHR11668">
    <property type="entry name" value="SERINE/THREONINE PROTEIN PHOSPHATASE"/>
    <property type="match status" value="1"/>
</dbReference>
<dbReference type="PRINTS" id="PR00114">
    <property type="entry name" value="STPHPHTASE"/>
</dbReference>
<keyword evidence="2" id="KW-0479">Metal-binding</keyword>
<dbReference type="InterPro" id="IPR029052">
    <property type="entry name" value="Metallo-depent_PP-like"/>
</dbReference>
<dbReference type="EC" id="3.1.3.16" evidence="8"/>
<comment type="catalytic activity">
    <reaction evidence="6">
        <text>O-phospho-L-seryl-[protein] + H2O = L-seryl-[protein] + phosphate</text>
        <dbReference type="Rhea" id="RHEA:20629"/>
        <dbReference type="Rhea" id="RHEA-COMP:9863"/>
        <dbReference type="Rhea" id="RHEA-COMP:11604"/>
        <dbReference type="ChEBI" id="CHEBI:15377"/>
        <dbReference type="ChEBI" id="CHEBI:29999"/>
        <dbReference type="ChEBI" id="CHEBI:43474"/>
        <dbReference type="ChEBI" id="CHEBI:83421"/>
        <dbReference type="EC" id="3.1.3.16"/>
    </reaction>
</comment>
<feature type="domain" description="Serine/threonine specific protein phosphatases" evidence="9">
    <location>
        <begin position="117"/>
        <end position="122"/>
    </location>
</feature>
<dbReference type="CDD" id="cd00144">
    <property type="entry name" value="MPP_PPP_family"/>
    <property type="match status" value="1"/>
</dbReference>
<protein>
    <recommendedName>
        <fullName evidence="8">Serine/threonine-protein phosphatase</fullName>
        <ecNumber evidence="8">3.1.3.16</ecNumber>
    </recommendedName>
</protein>
<evidence type="ECO:0000313" key="10">
    <source>
        <dbReference type="EMBL" id="KAK8882553.1"/>
    </source>
</evidence>